<dbReference type="Proteomes" id="UP001296993">
    <property type="component" value="Unassembled WGS sequence"/>
</dbReference>
<gene>
    <name evidence="1" type="ORF">JOF47_004340</name>
</gene>
<organism evidence="1 2">
    <name type="scientific">Paeniglutamicibacter kerguelensis</name>
    <dbReference type="NCBI Taxonomy" id="254788"/>
    <lineage>
        <taxon>Bacteria</taxon>
        <taxon>Bacillati</taxon>
        <taxon>Actinomycetota</taxon>
        <taxon>Actinomycetes</taxon>
        <taxon>Micrococcales</taxon>
        <taxon>Micrococcaceae</taxon>
        <taxon>Paeniglutamicibacter</taxon>
    </lineage>
</organism>
<comment type="caution">
    <text evidence="1">The sequence shown here is derived from an EMBL/GenBank/DDBJ whole genome shotgun (WGS) entry which is preliminary data.</text>
</comment>
<dbReference type="RefSeq" id="WP_210002614.1">
    <property type="nucleotide sequence ID" value="NZ_BAAAJY010000014.1"/>
</dbReference>
<dbReference type="EMBL" id="JAGIOF010000004">
    <property type="protein sequence ID" value="MBP2388767.1"/>
    <property type="molecule type" value="Genomic_DNA"/>
</dbReference>
<proteinExistence type="predicted"/>
<evidence type="ECO:0000313" key="2">
    <source>
        <dbReference type="Proteomes" id="UP001296993"/>
    </source>
</evidence>
<dbReference type="InterPro" id="IPR035451">
    <property type="entry name" value="Ada-like_dom_sf"/>
</dbReference>
<protein>
    <recommendedName>
        <fullName evidence="3">G5 domain-containing protein</fullName>
    </recommendedName>
</protein>
<keyword evidence="2" id="KW-1185">Reference proteome</keyword>
<reference evidence="1 2" key="1">
    <citation type="submission" date="2021-03" db="EMBL/GenBank/DDBJ databases">
        <title>Sequencing the genomes of 1000 actinobacteria strains.</title>
        <authorList>
            <person name="Klenk H.-P."/>
        </authorList>
    </citation>
    <scope>NUCLEOTIDE SEQUENCE [LARGE SCALE GENOMIC DNA]</scope>
    <source>
        <strain evidence="1 2">DSM 15797</strain>
    </source>
</reference>
<sequence>MLGGSVAATASPLPTTVGSVAVSAAKKAPVLVTIRKIPTKTVKAGAKATIKPLVTKKKSTKVTSQVLTVKQGKKTIAKNKKSVGLKAGKYRVTTTVKYTVLGNESTKTLVKSQDLVVKTKTKTKPSWVYSNASWKCPSGYPIKGNASSKIYHVPGGAFYGRTNPEECFASASAARAKGYRASKR</sequence>
<dbReference type="SUPFAM" id="SSF57884">
    <property type="entry name" value="Ada DNA repair protein, N-terminal domain (N-Ada 10)"/>
    <property type="match status" value="1"/>
</dbReference>
<evidence type="ECO:0008006" key="3">
    <source>
        <dbReference type="Google" id="ProtNLM"/>
    </source>
</evidence>
<name>A0ABS4XJZ4_9MICC</name>
<accession>A0ABS4XJZ4</accession>
<evidence type="ECO:0000313" key="1">
    <source>
        <dbReference type="EMBL" id="MBP2388767.1"/>
    </source>
</evidence>